<reference evidence="1 2" key="1">
    <citation type="journal article" date="2018" name="MBio">
        <title>Comparative Genomics Reveals the Core Gene Toolbox for the Fungus-Insect Symbiosis.</title>
        <authorList>
            <person name="Wang Y."/>
            <person name="Stata M."/>
            <person name="Wang W."/>
            <person name="Stajich J.E."/>
            <person name="White M.M."/>
            <person name="Moncalvo J.M."/>
        </authorList>
    </citation>
    <scope>NUCLEOTIDE SEQUENCE [LARGE SCALE GENOMIC DNA]</scope>
    <source>
        <strain evidence="1 2">AUS-126-30</strain>
    </source>
</reference>
<proteinExistence type="predicted"/>
<organism evidence="1 2">
    <name type="scientific">Smittium angustum</name>
    <dbReference type="NCBI Taxonomy" id="133377"/>
    <lineage>
        <taxon>Eukaryota</taxon>
        <taxon>Fungi</taxon>
        <taxon>Fungi incertae sedis</taxon>
        <taxon>Zoopagomycota</taxon>
        <taxon>Kickxellomycotina</taxon>
        <taxon>Harpellomycetes</taxon>
        <taxon>Harpellales</taxon>
        <taxon>Legeriomycetaceae</taxon>
        <taxon>Smittium</taxon>
    </lineage>
</organism>
<sequence length="200" mass="22514">MDNFNSDSLFSDSLLGPQSNIWAYRQIDSGFKEEQASKKSVSIQNIGAITNIPTSSDDDSDDIFINKIAEKIENVTKAPERPKNTEKQDQEIFIIDNEKQDNSSFTLENPAAISSEETITLIKLLQNDFLETINEGIQIIRDFDQIIENNVNILDSHIAQLENQDKNLQTKWQNIKTGAVGLLDMANVASLPKTQQKNEI</sequence>
<evidence type="ECO:0000313" key="2">
    <source>
        <dbReference type="Proteomes" id="UP000245591"/>
    </source>
</evidence>
<dbReference type="Proteomes" id="UP000245591">
    <property type="component" value="Unassembled WGS sequence"/>
</dbReference>
<comment type="caution">
    <text evidence="1">The sequence shown here is derived from an EMBL/GenBank/DDBJ whole genome shotgun (WGS) entry which is preliminary data.</text>
</comment>
<name>A0A2U1J1H7_SMIAN</name>
<dbReference type="AlphaFoldDB" id="A0A2U1J1H7"/>
<protein>
    <submittedName>
        <fullName evidence="1">Uncharacterized protein</fullName>
    </submittedName>
</protein>
<gene>
    <name evidence="1" type="ORF">BB558_005069</name>
</gene>
<accession>A0A2U1J1H7</accession>
<keyword evidence="2" id="KW-1185">Reference proteome</keyword>
<dbReference type="EMBL" id="MBFU01000495">
    <property type="protein sequence ID" value="PVZ98925.1"/>
    <property type="molecule type" value="Genomic_DNA"/>
</dbReference>
<evidence type="ECO:0000313" key="1">
    <source>
        <dbReference type="EMBL" id="PVZ98925.1"/>
    </source>
</evidence>